<dbReference type="InterPro" id="IPR001604">
    <property type="entry name" value="Endo_G_ENPP1-like_dom"/>
</dbReference>
<dbReference type="GO" id="GO:0003676">
    <property type="term" value="F:nucleic acid binding"/>
    <property type="evidence" value="ECO:0007669"/>
    <property type="project" value="InterPro"/>
</dbReference>
<evidence type="ECO:0000313" key="4">
    <source>
        <dbReference type="EMBL" id="RMC10514.1"/>
    </source>
</evidence>
<dbReference type="Gene3D" id="3.40.570.10">
    <property type="entry name" value="Extracellular Endonuclease, subunit A"/>
    <property type="match status" value="1"/>
</dbReference>
<evidence type="ECO:0000256" key="1">
    <source>
        <dbReference type="SAM" id="SignalP"/>
    </source>
</evidence>
<dbReference type="InterPro" id="IPR044925">
    <property type="entry name" value="His-Me_finger_sf"/>
</dbReference>
<dbReference type="GO" id="GO:0046872">
    <property type="term" value="F:metal ion binding"/>
    <property type="evidence" value="ECO:0007669"/>
    <property type="project" value="InterPro"/>
</dbReference>
<evidence type="ECO:0000259" key="3">
    <source>
        <dbReference type="SMART" id="SM00892"/>
    </source>
</evidence>
<dbReference type="SMART" id="SM00477">
    <property type="entry name" value="NUC"/>
    <property type="match status" value="1"/>
</dbReference>
<comment type="caution">
    <text evidence="4">The sequence shown here is derived from an EMBL/GenBank/DDBJ whole genome shotgun (WGS) entry which is preliminary data.</text>
</comment>
<dbReference type="STRING" id="333673.A0A3M0KGY0"/>
<dbReference type="SUPFAM" id="SSF54060">
    <property type="entry name" value="His-Me finger endonucleases"/>
    <property type="match status" value="1"/>
</dbReference>
<dbReference type="InterPro" id="IPR020821">
    <property type="entry name" value="ENPP1-3/EXOG-like_nuc-like"/>
</dbReference>
<dbReference type="SMART" id="SM00892">
    <property type="entry name" value="Endonuclease_NS"/>
    <property type="match status" value="1"/>
</dbReference>
<name>A0A3M0KGY0_HIRRU</name>
<protein>
    <recommendedName>
        <fullName evidence="6">Reverse transcriptase domain-containing protein</fullName>
    </recommendedName>
</protein>
<keyword evidence="1" id="KW-0732">Signal</keyword>
<dbReference type="EMBL" id="QRBI01000112">
    <property type="protein sequence ID" value="RMC10514.1"/>
    <property type="molecule type" value="Genomic_DNA"/>
</dbReference>
<gene>
    <name evidence="4" type="ORF">DUI87_13319</name>
</gene>
<proteinExistence type="predicted"/>
<dbReference type="Proteomes" id="UP000269221">
    <property type="component" value="Unassembled WGS sequence"/>
</dbReference>
<dbReference type="InterPro" id="IPR039015">
    <property type="entry name" value="ENDOD1"/>
</dbReference>
<dbReference type="InterPro" id="IPR044929">
    <property type="entry name" value="DNA/RNA_non-sp_Endonuclease_sf"/>
</dbReference>
<feature type="domain" description="ENPP1-3/EXOG-like endonuclease/phosphodiesterase" evidence="2">
    <location>
        <begin position="57"/>
        <end position="262"/>
    </location>
</feature>
<dbReference type="OrthoDB" id="69221at2759"/>
<feature type="signal peptide" evidence="1">
    <location>
        <begin position="1"/>
        <end position="19"/>
    </location>
</feature>
<dbReference type="Pfam" id="PF01223">
    <property type="entry name" value="Endonuclease_NS"/>
    <property type="match status" value="1"/>
</dbReference>
<keyword evidence="5" id="KW-1185">Reference proteome</keyword>
<accession>A0A3M0KGY0</accession>
<evidence type="ECO:0008006" key="6">
    <source>
        <dbReference type="Google" id="ProtNLM"/>
    </source>
</evidence>
<reference evidence="4 5" key="1">
    <citation type="submission" date="2018-07" db="EMBL/GenBank/DDBJ databases">
        <title>A high quality draft genome assembly of the barn swallow (H. rustica rustica).</title>
        <authorList>
            <person name="Formenti G."/>
            <person name="Chiara M."/>
            <person name="Poveda L."/>
            <person name="Francoijs K.-J."/>
            <person name="Bonisoli-Alquati A."/>
            <person name="Canova L."/>
            <person name="Gianfranceschi L."/>
            <person name="Horner D.S."/>
            <person name="Saino N."/>
        </authorList>
    </citation>
    <scope>NUCLEOTIDE SEQUENCE [LARGE SCALE GENOMIC DNA]</scope>
    <source>
        <strain evidence="4">Chelidonia</strain>
        <tissue evidence="4">Blood</tissue>
    </source>
</reference>
<sequence length="317" mass="36019">MLWLLLLQVFASCLWLGHSEVVTSFASCSQFFHAGTPPNNVLEPQNPAWICQRYSNAYHFATLYNKDKRIPAYSAYIYQPGPGARSKSWFVEPQLINPTYPKNMDTEYSLQKKYKITPQQIGQSQAINQDYNNLKDLNRGHLSPSCHRNGNNSKWSTFTLTNIVPQNTAHLTRCWVIGDIPDAWSLAIVTPSHKKGCKANLGNYRRVHLASLPRKVMEQIVLSVITWHIQDSEGISPSQQRFRKGTSCLENLISFDDQMTSPVDEGRGCANICLDFNKSFGTVTHGILMEKPSAYGLQRCSLGWDRNSLMSRPRECW</sequence>
<feature type="domain" description="DNA/RNA non-specific endonuclease/pyrophosphatase/phosphodiesterase" evidence="3">
    <location>
        <begin position="56"/>
        <end position="255"/>
    </location>
</feature>
<dbReference type="PANTHER" id="PTHR21472:SF26">
    <property type="entry name" value="ENDONUCLEASE DOMAIN CONTAINING 1"/>
    <property type="match status" value="1"/>
</dbReference>
<dbReference type="PANTHER" id="PTHR21472">
    <property type="entry name" value="ENDONUCLEASE DOMAIN-CONTAINING 1 PROTEIN ENDOD1"/>
    <property type="match status" value="1"/>
</dbReference>
<feature type="chain" id="PRO_5017926764" description="Reverse transcriptase domain-containing protein" evidence="1">
    <location>
        <begin position="20"/>
        <end position="317"/>
    </location>
</feature>
<evidence type="ECO:0000313" key="5">
    <source>
        <dbReference type="Proteomes" id="UP000269221"/>
    </source>
</evidence>
<organism evidence="4 5">
    <name type="scientific">Hirundo rustica rustica</name>
    <dbReference type="NCBI Taxonomy" id="333673"/>
    <lineage>
        <taxon>Eukaryota</taxon>
        <taxon>Metazoa</taxon>
        <taxon>Chordata</taxon>
        <taxon>Craniata</taxon>
        <taxon>Vertebrata</taxon>
        <taxon>Euteleostomi</taxon>
        <taxon>Archelosauria</taxon>
        <taxon>Archosauria</taxon>
        <taxon>Dinosauria</taxon>
        <taxon>Saurischia</taxon>
        <taxon>Theropoda</taxon>
        <taxon>Coelurosauria</taxon>
        <taxon>Aves</taxon>
        <taxon>Neognathae</taxon>
        <taxon>Neoaves</taxon>
        <taxon>Telluraves</taxon>
        <taxon>Australaves</taxon>
        <taxon>Passeriformes</taxon>
        <taxon>Sylvioidea</taxon>
        <taxon>Hirundinidae</taxon>
        <taxon>Hirundo</taxon>
    </lineage>
</organism>
<dbReference type="GO" id="GO:0016787">
    <property type="term" value="F:hydrolase activity"/>
    <property type="evidence" value="ECO:0007669"/>
    <property type="project" value="InterPro"/>
</dbReference>
<dbReference type="AlphaFoldDB" id="A0A3M0KGY0"/>
<evidence type="ECO:0000259" key="2">
    <source>
        <dbReference type="SMART" id="SM00477"/>
    </source>
</evidence>